<protein>
    <recommendedName>
        <fullName evidence="8">L,D-TPase catalytic domain-containing protein</fullName>
    </recommendedName>
</protein>
<dbReference type="UniPathway" id="UPA00219"/>
<proteinExistence type="inferred from homology"/>
<dbReference type="InterPro" id="IPR036365">
    <property type="entry name" value="PGBD-like_sf"/>
</dbReference>
<keyword evidence="10" id="KW-1185">Reference proteome</keyword>
<organism evidence="9 10">
    <name type="scientific">Solitalea canadensis (strain ATCC 29591 / DSM 3403 / JCM 21819 / LMG 8368 / NBRC 15130 / NCIMB 12057 / USAM 9D)</name>
    <name type="common">Flexibacter canadensis</name>
    <dbReference type="NCBI Taxonomy" id="929556"/>
    <lineage>
        <taxon>Bacteria</taxon>
        <taxon>Pseudomonadati</taxon>
        <taxon>Bacteroidota</taxon>
        <taxon>Sphingobacteriia</taxon>
        <taxon>Sphingobacteriales</taxon>
        <taxon>Sphingobacteriaceae</taxon>
        <taxon>Solitalea</taxon>
    </lineage>
</organism>
<dbReference type="InterPro" id="IPR005490">
    <property type="entry name" value="LD_TPept_cat_dom"/>
</dbReference>
<dbReference type="GO" id="GO:0008360">
    <property type="term" value="P:regulation of cell shape"/>
    <property type="evidence" value="ECO:0007669"/>
    <property type="project" value="UniProtKB-UniRule"/>
</dbReference>
<dbReference type="Pfam" id="PF03734">
    <property type="entry name" value="YkuD"/>
    <property type="match status" value="1"/>
</dbReference>
<dbReference type="Proteomes" id="UP000007590">
    <property type="component" value="Chromosome"/>
</dbReference>
<dbReference type="AlphaFoldDB" id="H8KM70"/>
<dbReference type="GO" id="GO:0071555">
    <property type="term" value="P:cell wall organization"/>
    <property type="evidence" value="ECO:0007669"/>
    <property type="project" value="UniProtKB-UniRule"/>
</dbReference>
<dbReference type="OrthoDB" id="9778545at2"/>
<feature type="active site" description="Nucleophile" evidence="7">
    <location>
        <position position="459"/>
    </location>
</feature>
<evidence type="ECO:0000313" key="10">
    <source>
        <dbReference type="Proteomes" id="UP000007590"/>
    </source>
</evidence>
<evidence type="ECO:0000256" key="3">
    <source>
        <dbReference type="ARBA" id="ARBA00022679"/>
    </source>
</evidence>
<evidence type="ECO:0000259" key="8">
    <source>
        <dbReference type="PROSITE" id="PS52029"/>
    </source>
</evidence>
<dbReference type="HOGENOM" id="CLU_020360_3_2_10"/>
<dbReference type="SUPFAM" id="SSF47090">
    <property type="entry name" value="PGBD-like"/>
    <property type="match status" value="1"/>
</dbReference>
<dbReference type="GO" id="GO:0016740">
    <property type="term" value="F:transferase activity"/>
    <property type="evidence" value="ECO:0007669"/>
    <property type="project" value="UniProtKB-KW"/>
</dbReference>
<dbReference type="eggNOG" id="COG2989">
    <property type="taxonomic scope" value="Bacteria"/>
</dbReference>
<dbReference type="EMBL" id="CP003349">
    <property type="protein sequence ID" value="AFD09252.1"/>
    <property type="molecule type" value="Genomic_DNA"/>
</dbReference>
<dbReference type="CDD" id="cd16913">
    <property type="entry name" value="YkuD_like"/>
    <property type="match status" value="1"/>
</dbReference>
<dbReference type="Gene3D" id="2.40.440.10">
    <property type="entry name" value="L,D-transpeptidase catalytic domain-like"/>
    <property type="match status" value="1"/>
</dbReference>
<name>H8KM70_SOLCM</name>
<accession>H8KM70</accession>
<evidence type="ECO:0000313" key="9">
    <source>
        <dbReference type="EMBL" id="AFD09252.1"/>
    </source>
</evidence>
<evidence type="ECO:0000256" key="2">
    <source>
        <dbReference type="ARBA" id="ARBA00005992"/>
    </source>
</evidence>
<dbReference type="PANTHER" id="PTHR41533">
    <property type="entry name" value="L,D-TRANSPEPTIDASE HI_1667-RELATED"/>
    <property type="match status" value="1"/>
</dbReference>
<feature type="domain" description="L,D-TPase catalytic" evidence="8">
    <location>
        <begin position="309"/>
        <end position="487"/>
    </location>
</feature>
<dbReference type="STRING" id="929556.Solca_4262"/>
<sequence length="538" mass="61605">MKLWATFIWGSLFCFTLTGKSLSVGHSLLLRDSLFTSIDSSVVIKQLELDSSLTSLSSAILTFYRKRHFDYVWFTPKGLNEPARSFKNMLQKYNQAGIMQYGILWPSVKEGIRKFENGTVDTNKLDSSRLALELQLTGNFCQFIHSNFLANKSIAEEWYMPSDTLSIDSAVKRVYSQEYSLDSILFSKQIIQLTNQLRKYEKLRQNHSWSVITLPGKAYKVGDKNSVLKAIKQRIAVLTDSTYTDTSSVFTPQLKSMVLRMQKNAGIAYDGIIGREFMELINISPVDRIMQILVNIQRLKWMPDINYNENVIVNIPEFAMHVFQAGELCWSSAVVVGKPSTSTAVFSGNMKYIVFSPYWNVPPSIIKKEVIPSVKKNGNYIYKERLEFSQNGKPVPAVAIDWSKYPENPFPYSIRQKPGRNNSLGLIKFLFPNEYDIYLHDTPAKGLFNSASRSFSHGCIRISEPQKFAEHLLRNDPAWTKEKIASLMKSGKETWVTLIPQIPVSINYFTAWVDKNGELNFRNDIYGLDRELGKLYYK</sequence>
<reference evidence="9" key="1">
    <citation type="submission" date="2012-02" db="EMBL/GenBank/DDBJ databases">
        <title>The complete genome of Solitalea canadensis DSM 3403.</title>
        <authorList>
            <consortium name="US DOE Joint Genome Institute (JGI-PGF)"/>
            <person name="Lucas S."/>
            <person name="Copeland A."/>
            <person name="Lapidus A."/>
            <person name="Glavina del Rio T."/>
            <person name="Dalin E."/>
            <person name="Tice H."/>
            <person name="Bruce D."/>
            <person name="Goodwin L."/>
            <person name="Pitluck S."/>
            <person name="Peters L."/>
            <person name="Ovchinnikova G."/>
            <person name="Lu M."/>
            <person name="Kyrpides N."/>
            <person name="Mavromatis K."/>
            <person name="Ivanova N."/>
            <person name="Brettin T."/>
            <person name="Detter J.C."/>
            <person name="Han C."/>
            <person name="Larimer F."/>
            <person name="Land M."/>
            <person name="Hauser L."/>
            <person name="Markowitz V."/>
            <person name="Cheng J.-F."/>
            <person name="Hugenholtz P."/>
            <person name="Woyke T."/>
            <person name="Wu D."/>
            <person name="Spring S."/>
            <person name="Schroeder M."/>
            <person name="Kopitz M."/>
            <person name="Brambilla E."/>
            <person name="Klenk H.-P."/>
            <person name="Eisen J.A."/>
        </authorList>
    </citation>
    <scope>NUCLEOTIDE SEQUENCE</scope>
    <source>
        <strain evidence="9">DSM 3403</strain>
    </source>
</reference>
<dbReference type="RefSeq" id="WP_014682474.1">
    <property type="nucleotide sequence ID" value="NC_017770.1"/>
</dbReference>
<evidence type="ECO:0000256" key="6">
    <source>
        <dbReference type="ARBA" id="ARBA00023316"/>
    </source>
</evidence>
<dbReference type="Pfam" id="PF20142">
    <property type="entry name" value="Scaffold"/>
    <property type="match status" value="1"/>
</dbReference>
<dbReference type="InterPro" id="IPR045380">
    <property type="entry name" value="LD_TPept_scaffold_dom"/>
</dbReference>
<keyword evidence="6 7" id="KW-0961">Cell wall biogenesis/degradation</keyword>
<dbReference type="PROSITE" id="PS52029">
    <property type="entry name" value="LD_TPASE"/>
    <property type="match status" value="1"/>
</dbReference>
<feature type="active site" description="Proton donor/acceptor" evidence="7">
    <location>
        <position position="440"/>
    </location>
</feature>
<dbReference type="GO" id="GO:0009252">
    <property type="term" value="P:peptidoglycan biosynthetic process"/>
    <property type="evidence" value="ECO:0007669"/>
    <property type="project" value="UniProtKB-UniPathway"/>
</dbReference>
<dbReference type="PANTHER" id="PTHR41533:SF2">
    <property type="entry name" value="BLR7131 PROTEIN"/>
    <property type="match status" value="1"/>
</dbReference>
<keyword evidence="4 7" id="KW-0133">Cell shape</keyword>
<evidence type="ECO:0000256" key="7">
    <source>
        <dbReference type="PROSITE-ProRule" id="PRU01373"/>
    </source>
</evidence>
<dbReference type="InterPro" id="IPR052905">
    <property type="entry name" value="LD-transpeptidase_YkuD-like"/>
</dbReference>
<dbReference type="InterPro" id="IPR038063">
    <property type="entry name" value="Transpep_catalytic_dom"/>
</dbReference>
<comment type="pathway">
    <text evidence="1 7">Cell wall biogenesis; peptidoglycan biosynthesis.</text>
</comment>
<dbReference type="KEGG" id="scn:Solca_4262"/>
<comment type="similarity">
    <text evidence="2">Belongs to the YkuD family.</text>
</comment>
<dbReference type="GO" id="GO:0004180">
    <property type="term" value="F:carboxypeptidase activity"/>
    <property type="evidence" value="ECO:0007669"/>
    <property type="project" value="UniProtKB-ARBA"/>
</dbReference>
<evidence type="ECO:0000256" key="1">
    <source>
        <dbReference type="ARBA" id="ARBA00004752"/>
    </source>
</evidence>
<gene>
    <name evidence="9" type="ordered locus">Solca_4262</name>
</gene>
<evidence type="ECO:0000256" key="5">
    <source>
        <dbReference type="ARBA" id="ARBA00022984"/>
    </source>
</evidence>
<keyword evidence="5 7" id="KW-0573">Peptidoglycan synthesis</keyword>
<evidence type="ECO:0000256" key="4">
    <source>
        <dbReference type="ARBA" id="ARBA00022960"/>
    </source>
</evidence>
<keyword evidence="3" id="KW-0808">Transferase</keyword>
<dbReference type="SUPFAM" id="SSF141523">
    <property type="entry name" value="L,D-transpeptidase catalytic domain-like"/>
    <property type="match status" value="1"/>
</dbReference>